<evidence type="ECO:0000256" key="1">
    <source>
        <dbReference type="SAM" id="MobiDB-lite"/>
    </source>
</evidence>
<accession>A0ABW9I6C0</accession>
<proteinExistence type="predicted"/>
<evidence type="ECO:0000313" key="2">
    <source>
        <dbReference type="EMBL" id="MFM9615213.1"/>
    </source>
</evidence>
<dbReference type="Proteomes" id="UP001631957">
    <property type="component" value="Unassembled WGS sequence"/>
</dbReference>
<reference evidence="2 3" key="1">
    <citation type="submission" date="2024-12" db="EMBL/GenBank/DDBJ databases">
        <title>Forecasting of Potato common scab and diversities of Pathogenic streptomyces spp. in china.</title>
        <authorList>
            <person name="Handique U."/>
            <person name="Wu J."/>
        </authorList>
    </citation>
    <scope>NUCLEOTIDE SEQUENCE [LARGE SCALE GENOMIC DNA]</scope>
    <source>
        <strain evidence="2 3">ZRIMU1530</strain>
    </source>
</reference>
<feature type="compositionally biased region" description="Low complexity" evidence="1">
    <location>
        <begin position="104"/>
        <end position="125"/>
    </location>
</feature>
<comment type="caution">
    <text evidence="2">The sequence shown here is derived from an EMBL/GenBank/DDBJ whole genome shotgun (WGS) entry which is preliminary data.</text>
</comment>
<protein>
    <recommendedName>
        <fullName evidence="4">Regulatory protein</fullName>
    </recommendedName>
</protein>
<gene>
    <name evidence="2" type="ORF">ACKI18_41830</name>
</gene>
<keyword evidence="3" id="KW-1185">Reference proteome</keyword>
<evidence type="ECO:0000313" key="3">
    <source>
        <dbReference type="Proteomes" id="UP001631957"/>
    </source>
</evidence>
<sequence>MQNKPVDVGRLGAIRCVTAPEPRTTPDGQVRRDRDGNPQWITGLVVRQIEGRRADTIEVVTPVDPQGIAEGDVVAVENLWANEWSVDGRTGTSYRADRITPFRPASASASTPSGSAAAGGAPSAARTKSAGGDS</sequence>
<dbReference type="RefSeq" id="WP_409123480.1">
    <property type="nucleotide sequence ID" value="NZ_JBJVNI010000032.1"/>
</dbReference>
<dbReference type="EMBL" id="JBJVNI010000032">
    <property type="protein sequence ID" value="MFM9615213.1"/>
    <property type="molecule type" value="Genomic_DNA"/>
</dbReference>
<feature type="region of interest" description="Disordered" evidence="1">
    <location>
        <begin position="102"/>
        <end position="134"/>
    </location>
</feature>
<organism evidence="2 3">
    <name type="scientific">Streptomyces niveiscabiei</name>
    <dbReference type="NCBI Taxonomy" id="164115"/>
    <lineage>
        <taxon>Bacteria</taxon>
        <taxon>Bacillati</taxon>
        <taxon>Actinomycetota</taxon>
        <taxon>Actinomycetes</taxon>
        <taxon>Kitasatosporales</taxon>
        <taxon>Streptomycetaceae</taxon>
        <taxon>Streptomyces</taxon>
    </lineage>
</organism>
<name>A0ABW9I6C0_9ACTN</name>
<evidence type="ECO:0008006" key="4">
    <source>
        <dbReference type="Google" id="ProtNLM"/>
    </source>
</evidence>